<evidence type="ECO:0000256" key="5">
    <source>
        <dbReference type="ARBA" id="ARBA00022692"/>
    </source>
</evidence>
<name>A0A1H3VVC0_9GAMM</name>
<dbReference type="Gene3D" id="1.20.81.30">
    <property type="entry name" value="Type II secretion system (T2SS), domain F"/>
    <property type="match status" value="2"/>
</dbReference>
<gene>
    <name evidence="10" type="ORF">SAMN05660964_00250</name>
</gene>
<feature type="domain" description="Type II secretion system protein GspF" evidence="9">
    <location>
        <begin position="79"/>
        <end position="200"/>
    </location>
</feature>
<organism evidence="10 11">
    <name type="scientific">Thiothrix caldifontis</name>
    <dbReference type="NCBI Taxonomy" id="525918"/>
    <lineage>
        <taxon>Bacteria</taxon>
        <taxon>Pseudomonadati</taxon>
        <taxon>Pseudomonadota</taxon>
        <taxon>Gammaproteobacteria</taxon>
        <taxon>Thiotrichales</taxon>
        <taxon>Thiotrichaceae</taxon>
        <taxon>Thiothrix</taxon>
    </lineage>
</organism>
<dbReference type="RefSeq" id="WP_093064557.1">
    <property type="nucleotide sequence ID" value="NZ_FNQP01000001.1"/>
</dbReference>
<evidence type="ECO:0000256" key="4">
    <source>
        <dbReference type="ARBA" id="ARBA00022519"/>
    </source>
</evidence>
<comment type="subcellular location">
    <subcellularLocation>
        <location evidence="1">Cell inner membrane</location>
        <topology evidence="1">Multi-pass membrane protein</topology>
    </subcellularLocation>
</comment>
<dbReference type="InterPro" id="IPR003004">
    <property type="entry name" value="GspF/PilC"/>
</dbReference>
<dbReference type="FunFam" id="1.20.81.30:FF:000001">
    <property type="entry name" value="Type II secretion system protein F"/>
    <property type="match status" value="2"/>
</dbReference>
<keyword evidence="3" id="KW-1003">Cell membrane</keyword>
<dbReference type="EMBL" id="FNQP01000001">
    <property type="protein sequence ID" value="SDZ78062.1"/>
    <property type="molecule type" value="Genomic_DNA"/>
</dbReference>
<dbReference type="Pfam" id="PF00482">
    <property type="entry name" value="T2SSF"/>
    <property type="match status" value="2"/>
</dbReference>
<keyword evidence="5 8" id="KW-0812">Transmembrane</keyword>
<feature type="transmembrane region" description="Helical" evidence="8">
    <location>
        <begin position="383"/>
        <end position="404"/>
    </location>
</feature>
<dbReference type="InterPro" id="IPR018076">
    <property type="entry name" value="T2SS_GspF_dom"/>
</dbReference>
<feature type="transmembrane region" description="Helical" evidence="8">
    <location>
        <begin position="230"/>
        <end position="249"/>
    </location>
</feature>
<dbReference type="InterPro" id="IPR042094">
    <property type="entry name" value="T2SS_GspF_sf"/>
</dbReference>
<dbReference type="OrthoDB" id="9805682at2"/>
<evidence type="ECO:0000259" key="9">
    <source>
        <dbReference type="Pfam" id="PF00482"/>
    </source>
</evidence>
<evidence type="ECO:0000256" key="6">
    <source>
        <dbReference type="ARBA" id="ARBA00022989"/>
    </source>
</evidence>
<keyword evidence="4" id="KW-0997">Cell inner membrane</keyword>
<proteinExistence type="inferred from homology"/>
<feature type="domain" description="Type II secretion system protein GspF" evidence="9">
    <location>
        <begin position="280"/>
        <end position="402"/>
    </location>
</feature>
<evidence type="ECO:0000313" key="10">
    <source>
        <dbReference type="EMBL" id="SDZ78062.1"/>
    </source>
</evidence>
<sequence>MPTYSYKAITPQGVAKEGTLEATNEAQAAESLHTQGLIPIKISAGKVAAIASVSSAASKKSSGFFASKAVSQPDIMALTQQLSTMLRAGLPLDRALGILLEIGEKPPVIELVQGIQNSVRSGKRFADSLEASGKFSRFYINMVRAGEAGGSIDDALARLVEYMARAKELRGTVISALIYPAILAFVAVVSIFALLTFVVPQFAQMFGDMGAELPTITRVVMGTAATLQHYWWAVLGGFLLILLGVQYVFSNEKARTGLDRSMLRWPLVGDLIGKIETARFSRSLGTLLHNGVPLLGALKIAKNTVGNRVMAAAVEESADSLKQGESLTRTLLGKGVFPPYALHMLRVGEETGRMEELLREVADIYDDEVKTSVKQMLALLEPVLILVMALSILVIIGAVLLPMINMADLVK</sequence>
<evidence type="ECO:0000256" key="3">
    <source>
        <dbReference type="ARBA" id="ARBA00022475"/>
    </source>
</evidence>
<dbReference type="GO" id="GO:0005886">
    <property type="term" value="C:plasma membrane"/>
    <property type="evidence" value="ECO:0007669"/>
    <property type="project" value="UniProtKB-SubCell"/>
</dbReference>
<evidence type="ECO:0000313" key="11">
    <source>
        <dbReference type="Proteomes" id="UP000199397"/>
    </source>
</evidence>
<evidence type="ECO:0000256" key="2">
    <source>
        <dbReference type="ARBA" id="ARBA00005745"/>
    </source>
</evidence>
<keyword evidence="7 8" id="KW-0472">Membrane</keyword>
<keyword evidence="6 8" id="KW-1133">Transmembrane helix</keyword>
<comment type="similarity">
    <text evidence="2">Belongs to the GSP F family.</text>
</comment>
<dbReference type="PANTHER" id="PTHR30012:SF0">
    <property type="entry name" value="TYPE II SECRETION SYSTEM PROTEIN F-RELATED"/>
    <property type="match status" value="1"/>
</dbReference>
<dbReference type="PRINTS" id="PR00812">
    <property type="entry name" value="BCTERIALGSPF"/>
</dbReference>
<dbReference type="AlphaFoldDB" id="A0A1H3VVC0"/>
<evidence type="ECO:0000256" key="8">
    <source>
        <dbReference type="SAM" id="Phobius"/>
    </source>
</evidence>
<feature type="transmembrane region" description="Helical" evidence="8">
    <location>
        <begin position="173"/>
        <end position="199"/>
    </location>
</feature>
<dbReference type="PANTHER" id="PTHR30012">
    <property type="entry name" value="GENERAL SECRETION PATHWAY PROTEIN"/>
    <property type="match status" value="1"/>
</dbReference>
<accession>A0A1H3VVC0</accession>
<evidence type="ECO:0000256" key="1">
    <source>
        <dbReference type="ARBA" id="ARBA00004429"/>
    </source>
</evidence>
<protein>
    <submittedName>
        <fullName evidence="10">General secretion pathway protein F</fullName>
    </submittedName>
</protein>
<reference evidence="10 11" key="1">
    <citation type="submission" date="2016-10" db="EMBL/GenBank/DDBJ databases">
        <authorList>
            <person name="de Groot N.N."/>
        </authorList>
    </citation>
    <scope>NUCLEOTIDE SEQUENCE [LARGE SCALE GENOMIC DNA]</scope>
    <source>
        <strain evidence="10 11">DSM 21228</strain>
    </source>
</reference>
<keyword evidence="11" id="KW-1185">Reference proteome</keyword>
<dbReference type="Proteomes" id="UP000199397">
    <property type="component" value="Unassembled WGS sequence"/>
</dbReference>
<dbReference type="GO" id="GO:0015628">
    <property type="term" value="P:protein secretion by the type II secretion system"/>
    <property type="evidence" value="ECO:0007669"/>
    <property type="project" value="TreeGrafter"/>
</dbReference>
<dbReference type="STRING" id="525918.SAMN05660964_00250"/>
<evidence type="ECO:0000256" key="7">
    <source>
        <dbReference type="ARBA" id="ARBA00023136"/>
    </source>
</evidence>